<dbReference type="EMBL" id="CP031078">
    <property type="protein sequence ID" value="AYF00282.1"/>
    <property type="molecule type" value="Genomic_DNA"/>
</dbReference>
<sequence>MGENQLGLRERIAADIKDAMKAKDSARLSTLRLISAAIKDREIAARTESGDETGLSDADLTAILSKMVKQRQESARAYEEGGRIELAEREQDEIAVIQSYLPRQLDPEETAAAIDRVIADLGAGSIRDMGRVMAELRARHAGQMDFGAVGPAIKTRLMG</sequence>
<proteinExistence type="predicted"/>
<dbReference type="InterPro" id="IPR019004">
    <property type="entry name" value="YqeY/Aim41"/>
</dbReference>
<dbReference type="GO" id="GO:0016884">
    <property type="term" value="F:carbon-nitrogen ligase activity, with glutamine as amido-N-donor"/>
    <property type="evidence" value="ECO:0007669"/>
    <property type="project" value="InterPro"/>
</dbReference>
<dbReference type="InterPro" id="IPR042184">
    <property type="entry name" value="YqeY/Aim41_N"/>
</dbReference>
<dbReference type="GeneID" id="78897946"/>
<dbReference type="SUPFAM" id="SSF89095">
    <property type="entry name" value="GatB/YqeY motif"/>
    <property type="match status" value="1"/>
</dbReference>
<reference evidence="2" key="1">
    <citation type="submission" date="2018-07" db="EMBL/GenBank/DDBJ databases">
        <title>Genome Structure of the Opportunistic Pathogen Paracoccus yeei (Alphaproteobacteria) and Identification of Putative Virulence Factors.</title>
        <authorList>
            <person name="Lasek R."/>
            <person name="Szuplewska M."/>
            <person name="Mitura M."/>
            <person name="Decewicz P."/>
            <person name="Chmielowska C."/>
            <person name="Pawlot A."/>
            <person name="Sentkowska D."/>
            <person name="Czarnecki J."/>
            <person name="Bartosik D."/>
        </authorList>
    </citation>
    <scope>NUCLEOTIDE SEQUENCE [LARGE SCALE GENOMIC DNA]</scope>
    <source>
        <strain evidence="2">CCUG 32053</strain>
    </source>
</reference>
<dbReference type="Proteomes" id="UP000272010">
    <property type="component" value="Chromosome"/>
</dbReference>
<evidence type="ECO:0000313" key="2">
    <source>
        <dbReference type="Proteomes" id="UP000272010"/>
    </source>
</evidence>
<dbReference type="Gene3D" id="1.10.1510.10">
    <property type="entry name" value="Uncharacterised protein YqeY/AIM41 PF09424, N-terminal domain"/>
    <property type="match status" value="1"/>
</dbReference>
<dbReference type="PANTHER" id="PTHR28055">
    <property type="entry name" value="ALTERED INHERITANCE OF MITOCHONDRIA PROTEIN 41, MITOCHONDRIAL"/>
    <property type="match status" value="1"/>
</dbReference>
<dbReference type="Pfam" id="PF09424">
    <property type="entry name" value="YqeY"/>
    <property type="match status" value="1"/>
</dbReference>
<dbReference type="RefSeq" id="WP_374384047.1">
    <property type="nucleotide sequence ID" value="NZ_CAJGAB010000001.1"/>
</dbReference>
<evidence type="ECO:0000313" key="1">
    <source>
        <dbReference type="EMBL" id="AYF00282.1"/>
    </source>
</evidence>
<dbReference type="InterPro" id="IPR023168">
    <property type="entry name" value="GatB_Yqey_C_2"/>
</dbReference>
<protein>
    <submittedName>
        <fullName evidence="1">GatB/YqeY domain-containing protein</fullName>
    </submittedName>
</protein>
<dbReference type="PANTHER" id="PTHR28055:SF1">
    <property type="entry name" value="ALTERED INHERITANCE OF MITOCHONDRIA PROTEIN 41, MITOCHONDRIAL"/>
    <property type="match status" value="1"/>
</dbReference>
<organism evidence="1 2">
    <name type="scientific">Paracoccus yeei</name>
    <dbReference type="NCBI Taxonomy" id="147645"/>
    <lineage>
        <taxon>Bacteria</taxon>
        <taxon>Pseudomonadati</taxon>
        <taxon>Pseudomonadota</taxon>
        <taxon>Alphaproteobacteria</taxon>
        <taxon>Rhodobacterales</taxon>
        <taxon>Paracoccaceae</taxon>
        <taxon>Paracoccus</taxon>
    </lineage>
</organism>
<accession>A0A386UK74</accession>
<dbReference type="Gene3D" id="1.10.10.410">
    <property type="match status" value="1"/>
</dbReference>
<dbReference type="InterPro" id="IPR003789">
    <property type="entry name" value="Asn/Gln_tRNA_amidoTrase-B-like"/>
</dbReference>
<gene>
    <name evidence="1" type="ORF">PY32053_00605</name>
</gene>
<name>A0A386UK74_9RHOB</name>
<dbReference type="AlphaFoldDB" id="A0A386UK74"/>